<sequence>MIKRKRRYTLDTNILIYAIDNKTGEKHQKAIDIVDKAIFQDCILTL</sequence>
<proteinExistence type="predicted"/>
<dbReference type="SUPFAM" id="SSF88723">
    <property type="entry name" value="PIN domain-like"/>
    <property type="match status" value="1"/>
</dbReference>
<evidence type="ECO:0000313" key="2">
    <source>
        <dbReference type="Proteomes" id="UP001171945"/>
    </source>
</evidence>
<accession>A0ABT7VWQ1</accession>
<dbReference type="InterPro" id="IPR029060">
    <property type="entry name" value="PIN-like_dom_sf"/>
</dbReference>
<keyword evidence="2" id="KW-1185">Reference proteome</keyword>
<dbReference type="Proteomes" id="UP001171945">
    <property type="component" value="Unassembled WGS sequence"/>
</dbReference>
<comment type="caution">
    <text evidence="1">The sequence shown here is derived from an EMBL/GenBank/DDBJ whole genome shotgun (WGS) entry which is preliminary data.</text>
</comment>
<evidence type="ECO:0000313" key="1">
    <source>
        <dbReference type="EMBL" id="MDM8563994.1"/>
    </source>
</evidence>
<reference evidence="1" key="1">
    <citation type="submission" date="2023-06" db="EMBL/GenBank/DDBJ databases">
        <title>Uncultivated large filamentous bacteria from sulfidic sediments reveal new species and different genomic features in energy metabolism and defense.</title>
        <authorList>
            <person name="Fonseca A."/>
        </authorList>
    </citation>
    <scope>NUCLEOTIDE SEQUENCE</scope>
    <source>
        <strain evidence="1">HSG4</strain>
    </source>
</reference>
<organism evidence="1 2">
    <name type="scientific">Candidatus Marithioploca araucensis</name>
    <dbReference type="NCBI Taxonomy" id="70273"/>
    <lineage>
        <taxon>Bacteria</taxon>
        <taxon>Pseudomonadati</taxon>
        <taxon>Pseudomonadota</taxon>
        <taxon>Gammaproteobacteria</taxon>
        <taxon>Thiotrichales</taxon>
        <taxon>Thiotrichaceae</taxon>
        <taxon>Candidatus Marithioploca</taxon>
    </lineage>
</organism>
<evidence type="ECO:0008006" key="3">
    <source>
        <dbReference type="Google" id="ProtNLM"/>
    </source>
</evidence>
<gene>
    <name evidence="1" type="ORF">QUF54_11640</name>
</gene>
<protein>
    <recommendedName>
        <fullName evidence="3">PIN domain-containing protein</fullName>
    </recommendedName>
</protein>
<dbReference type="EMBL" id="JAUCGM010001015">
    <property type="protein sequence ID" value="MDM8563994.1"/>
    <property type="molecule type" value="Genomic_DNA"/>
</dbReference>
<name>A0ABT7VWQ1_9GAMM</name>